<dbReference type="InterPro" id="IPR027443">
    <property type="entry name" value="IPNS-like_sf"/>
</dbReference>
<dbReference type="RefSeq" id="XP_013326216.1">
    <property type="nucleotide sequence ID" value="XM_013470762.1"/>
</dbReference>
<keyword evidence="2" id="KW-0408">Iron</keyword>
<dbReference type="Gene3D" id="2.60.120.330">
    <property type="entry name" value="B-lactam Antibiotic, Isopenicillin N Synthase, Chain"/>
    <property type="match status" value="1"/>
</dbReference>
<dbReference type="AlphaFoldDB" id="A0A0F4YMY0"/>
<dbReference type="Proteomes" id="UP000053958">
    <property type="component" value="Unassembled WGS sequence"/>
</dbReference>
<dbReference type="OrthoDB" id="288590at2759"/>
<evidence type="ECO:0000313" key="4">
    <source>
        <dbReference type="EMBL" id="KKA19604.1"/>
    </source>
</evidence>
<comment type="similarity">
    <text evidence="1 2">Belongs to the iron/ascorbate-dependent oxidoreductase family.</text>
</comment>
<dbReference type="Pfam" id="PF03171">
    <property type="entry name" value="2OG-FeII_Oxy"/>
    <property type="match status" value="1"/>
</dbReference>
<dbReference type="GO" id="GO:0046872">
    <property type="term" value="F:metal ion binding"/>
    <property type="evidence" value="ECO:0007669"/>
    <property type="project" value="UniProtKB-KW"/>
</dbReference>
<dbReference type="PANTHER" id="PTHR47990">
    <property type="entry name" value="2-OXOGLUTARATE (2OG) AND FE(II)-DEPENDENT OXYGENASE SUPERFAMILY PROTEIN-RELATED"/>
    <property type="match status" value="1"/>
</dbReference>
<dbReference type="InterPro" id="IPR050231">
    <property type="entry name" value="Iron_ascorbate_oxido_reductase"/>
</dbReference>
<dbReference type="InterPro" id="IPR044861">
    <property type="entry name" value="IPNS-like_FE2OG_OXY"/>
</dbReference>
<sequence length="332" mass="37548">MSLLPLLDFSLFISGTPTKKKHFADALVQSFKDHGFVRLINHPIPEEIMKGALSYSARFFNLPDEEKSRIRNIPGPHLQRGWSTVGVERTAQLREDNVQCWTGGGDDLTDEREHFDAGPLDDSLYPNRWPSEEQLPGFKAFIEQSYSLFQDVSLQIMRILELGLGLEPDTFVSRCIPSASELRLNHYPSVDVAKLRAGNVKRTWPHTDFGIITLLVQGETGGLELEDRRRPGKFVPVPPNPKELVVNVSDTLQRWTNGVITAGLHQVSPPPGFENLNSETLPERYSCVFFLKAGRDTSVGPLADFVTPERPQAYEEITALEYQQRMTEKLYR</sequence>
<organism evidence="4 5">
    <name type="scientific">Rasamsonia emersonii (strain ATCC 16479 / CBS 393.64 / IMI 116815)</name>
    <dbReference type="NCBI Taxonomy" id="1408163"/>
    <lineage>
        <taxon>Eukaryota</taxon>
        <taxon>Fungi</taxon>
        <taxon>Dikarya</taxon>
        <taxon>Ascomycota</taxon>
        <taxon>Pezizomycotina</taxon>
        <taxon>Eurotiomycetes</taxon>
        <taxon>Eurotiomycetidae</taxon>
        <taxon>Eurotiales</taxon>
        <taxon>Trichocomaceae</taxon>
        <taxon>Rasamsonia</taxon>
    </lineage>
</organism>
<dbReference type="STRING" id="1408163.A0A0F4YMY0"/>
<dbReference type="GO" id="GO:0044283">
    <property type="term" value="P:small molecule biosynthetic process"/>
    <property type="evidence" value="ECO:0007669"/>
    <property type="project" value="UniProtKB-ARBA"/>
</dbReference>
<reference evidence="4 5" key="1">
    <citation type="submission" date="2015-04" db="EMBL/GenBank/DDBJ databases">
        <authorList>
            <person name="Heijne W.H."/>
            <person name="Fedorova N.D."/>
            <person name="Nierman W.C."/>
            <person name="Vollebregt A.W."/>
            <person name="Zhao Z."/>
            <person name="Wu L."/>
            <person name="Kumar M."/>
            <person name="Stam H."/>
            <person name="van den Berg M.A."/>
            <person name="Pel H.J."/>
        </authorList>
    </citation>
    <scope>NUCLEOTIDE SEQUENCE [LARGE SCALE GENOMIC DNA]</scope>
    <source>
        <strain evidence="4 5">CBS 393.64</strain>
    </source>
</reference>
<evidence type="ECO:0000256" key="1">
    <source>
        <dbReference type="ARBA" id="ARBA00008056"/>
    </source>
</evidence>
<gene>
    <name evidence="4" type="ORF">T310_6414</name>
</gene>
<accession>A0A0F4YMY0</accession>
<feature type="domain" description="Fe2OG dioxygenase" evidence="3">
    <location>
        <begin position="178"/>
        <end position="293"/>
    </location>
</feature>
<dbReference type="Pfam" id="PF14226">
    <property type="entry name" value="DIOX_N"/>
    <property type="match status" value="1"/>
</dbReference>
<dbReference type="PRINTS" id="PR00682">
    <property type="entry name" value="IPNSYNTHASE"/>
</dbReference>
<dbReference type="PROSITE" id="PS51471">
    <property type="entry name" value="FE2OG_OXY"/>
    <property type="match status" value="1"/>
</dbReference>
<evidence type="ECO:0000313" key="5">
    <source>
        <dbReference type="Proteomes" id="UP000053958"/>
    </source>
</evidence>
<proteinExistence type="inferred from homology"/>
<protein>
    <submittedName>
        <fullName evidence="4">Gibberellin 20-oxidase</fullName>
    </submittedName>
</protein>
<dbReference type="SUPFAM" id="SSF51197">
    <property type="entry name" value="Clavaminate synthase-like"/>
    <property type="match status" value="1"/>
</dbReference>
<evidence type="ECO:0000259" key="3">
    <source>
        <dbReference type="PROSITE" id="PS51471"/>
    </source>
</evidence>
<name>A0A0F4YMY0_RASE3</name>
<keyword evidence="2" id="KW-0479">Metal-binding</keyword>
<evidence type="ECO:0000256" key="2">
    <source>
        <dbReference type="RuleBase" id="RU003682"/>
    </source>
</evidence>
<keyword evidence="5" id="KW-1185">Reference proteome</keyword>
<dbReference type="GO" id="GO:0016491">
    <property type="term" value="F:oxidoreductase activity"/>
    <property type="evidence" value="ECO:0007669"/>
    <property type="project" value="UniProtKB-KW"/>
</dbReference>
<dbReference type="EMBL" id="LASV01000334">
    <property type="protein sequence ID" value="KKA19604.1"/>
    <property type="molecule type" value="Genomic_DNA"/>
</dbReference>
<dbReference type="InterPro" id="IPR026992">
    <property type="entry name" value="DIOX_N"/>
</dbReference>
<comment type="caution">
    <text evidence="4">The sequence shown here is derived from an EMBL/GenBank/DDBJ whole genome shotgun (WGS) entry which is preliminary data.</text>
</comment>
<dbReference type="GeneID" id="25318716"/>
<dbReference type="InterPro" id="IPR005123">
    <property type="entry name" value="Oxoglu/Fe-dep_dioxygenase_dom"/>
</dbReference>
<keyword evidence="2" id="KW-0560">Oxidoreductase</keyword>